<feature type="region of interest" description="Disordered" evidence="1">
    <location>
        <begin position="1"/>
        <end position="55"/>
    </location>
</feature>
<dbReference type="InterPro" id="IPR001005">
    <property type="entry name" value="SANT/Myb"/>
</dbReference>
<name>A0A7J0EK02_9ERIC</name>
<dbReference type="SUPFAM" id="SSF46689">
    <property type="entry name" value="Homeodomain-like"/>
    <property type="match status" value="1"/>
</dbReference>
<dbReference type="InterPro" id="IPR009057">
    <property type="entry name" value="Homeodomain-like_sf"/>
</dbReference>
<dbReference type="PANTHER" id="PTHR14000:SF17">
    <property type="entry name" value="MYB-LIKE DOMAIN-CONTAINING PROTEIN"/>
    <property type="match status" value="1"/>
</dbReference>
<comment type="caution">
    <text evidence="2">The sequence shown here is derived from an EMBL/GenBank/DDBJ whole genome shotgun (WGS) entry which is preliminary data.</text>
</comment>
<dbReference type="Gene3D" id="1.10.10.60">
    <property type="entry name" value="Homeodomain-like"/>
    <property type="match status" value="1"/>
</dbReference>
<feature type="compositionally biased region" description="Basic and acidic residues" evidence="1">
    <location>
        <begin position="30"/>
        <end position="42"/>
    </location>
</feature>
<sequence>MTHRNFTSRDQPHTTIDLRRSPRLLPKNHTPPEDPKTPEPKSKRVTSSSSRGKADECVKKISNRCDGFVESDSIEVSDGEDLLGVGRAKVGSNSFKSFGGELGKRTTRASGVNKGKCNGFIKSASRGFFYEEDFQDEERAKVGASRKFGGKLEKRTMCSYGDSPMVIDEGKEMEDRDFDKRMKEIGAKRKRNEVVDGCGFDKGWTKDQELALQRAYYAAKPTPNFWKKVAKLVPGKSAKDCFDKVHADNLTPPQPRTRLRPRQINSSSFSLLASTLLKPVETKTRRPNAPKQRSHLVQKTVRQLLQKHYNVNQSYEADLFSVLESTFNQSTQALQQGMIHSTPECDQGKPGQLKKCHEKSSSVHKKHVSRLSSSYGATLVSPSVLKQVKNKALHEKYIDQLHSRDAKRRAASAQATKAIPGKENRKESYVQKMDSVKAAKDALVFDAKDVIHQFQHVKVSPMSNYSDFDDDGVEMNDDEFER</sequence>
<dbReference type="GO" id="GO:0003677">
    <property type="term" value="F:DNA binding"/>
    <property type="evidence" value="ECO:0007669"/>
    <property type="project" value="UniProtKB-KW"/>
</dbReference>
<protein>
    <submittedName>
        <fullName evidence="2">Homeodomain-like superfamily protein</fullName>
    </submittedName>
</protein>
<keyword evidence="2" id="KW-0371">Homeobox</keyword>
<evidence type="ECO:0000313" key="2">
    <source>
        <dbReference type="EMBL" id="GFY86710.1"/>
    </source>
</evidence>
<keyword evidence="3" id="KW-1185">Reference proteome</keyword>
<dbReference type="EMBL" id="BJWL01000005">
    <property type="protein sequence ID" value="GFY86710.1"/>
    <property type="molecule type" value="Genomic_DNA"/>
</dbReference>
<proteinExistence type="predicted"/>
<accession>A0A7J0EK02</accession>
<reference evidence="2 3" key="1">
    <citation type="submission" date="2019-07" db="EMBL/GenBank/DDBJ databases">
        <title>De Novo Assembly of kiwifruit Actinidia rufa.</title>
        <authorList>
            <person name="Sugita-Konishi S."/>
            <person name="Sato K."/>
            <person name="Mori E."/>
            <person name="Abe Y."/>
            <person name="Kisaki G."/>
            <person name="Hamano K."/>
            <person name="Suezawa K."/>
            <person name="Otani M."/>
            <person name="Fukuda T."/>
            <person name="Manabe T."/>
            <person name="Gomi K."/>
            <person name="Tabuchi M."/>
            <person name="Akimitsu K."/>
            <person name="Kataoka I."/>
        </authorList>
    </citation>
    <scope>NUCLEOTIDE SEQUENCE [LARGE SCALE GENOMIC DNA]</scope>
    <source>
        <strain evidence="3">cv. Fuchu</strain>
    </source>
</reference>
<evidence type="ECO:0000256" key="1">
    <source>
        <dbReference type="SAM" id="MobiDB-lite"/>
    </source>
</evidence>
<gene>
    <name evidence="2" type="ORF">Acr_05g0003490</name>
</gene>
<dbReference type="Proteomes" id="UP000585474">
    <property type="component" value="Unassembled WGS sequence"/>
</dbReference>
<keyword evidence="2" id="KW-0238">DNA-binding</keyword>
<dbReference type="PANTHER" id="PTHR14000">
    <property type="entry name" value="FINGER CCCH DOMAIN PROTEIN, PUTATIVE (DUF3755)-RELATED"/>
    <property type="match status" value="1"/>
</dbReference>
<organism evidence="2 3">
    <name type="scientific">Actinidia rufa</name>
    <dbReference type="NCBI Taxonomy" id="165716"/>
    <lineage>
        <taxon>Eukaryota</taxon>
        <taxon>Viridiplantae</taxon>
        <taxon>Streptophyta</taxon>
        <taxon>Embryophyta</taxon>
        <taxon>Tracheophyta</taxon>
        <taxon>Spermatophyta</taxon>
        <taxon>Magnoliopsida</taxon>
        <taxon>eudicotyledons</taxon>
        <taxon>Gunneridae</taxon>
        <taxon>Pentapetalae</taxon>
        <taxon>asterids</taxon>
        <taxon>Ericales</taxon>
        <taxon>Actinidiaceae</taxon>
        <taxon>Actinidia</taxon>
    </lineage>
</organism>
<feature type="compositionally biased region" description="Basic and acidic residues" evidence="1">
    <location>
        <begin position="10"/>
        <end position="20"/>
    </location>
</feature>
<dbReference type="AlphaFoldDB" id="A0A7J0EK02"/>
<evidence type="ECO:0000313" key="3">
    <source>
        <dbReference type="Proteomes" id="UP000585474"/>
    </source>
</evidence>
<dbReference type="OrthoDB" id="552191at2759"/>
<dbReference type="CDD" id="cd00167">
    <property type="entry name" value="SANT"/>
    <property type="match status" value="1"/>
</dbReference>